<evidence type="ECO:0000313" key="9">
    <source>
        <dbReference type="EMBL" id="AIG55944.1"/>
    </source>
</evidence>
<feature type="domain" description="Fibronectin type III-like" evidence="8">
    <location>
        <begin position="673"/>
        <end position="744"/>
    </location>
</feature>
<dbReference type="EMBL" id="KM038483">
    <property type="protein sequence ID" value="AIG55944.1"/>
    <property type="molecule type" value="Genomic_DNA"/>
</dbReference>
<sequence length="778" mass="83229">MVSFGPMVAVVAGVAAASALECTSVDTCNALARTLVENMLQLNAEPQTIEALAGQMTQLDINQVLRGDLRLDEAKVTAFAKLGIGSYLNSPFAGGPRGGKHSWSPAEWRSIIERIQQIHLKIDGHPILYGLDSVHGANYVGGAVVFPQQNNAAATFNRDLVRQLGYYTGRDTVAAGIPWAFGPILGVVSHKAWPRVYETFGEDPYVVTEMATQVVQGLQENHKLAACFKHFIGYPMTPTGRDRDPVTISEYDLLNVYLPPFKAAIDAGAMTGMMSYISFNGVPMGANHGLLVDLLRTTLGFQGLLVTDWGVIDDLATFHHAADSEATAVGLALQQTSIDMSMDATHTRFIANAAALVRAQKVPLERLQTSAERILALKLQLQLYSTPVPGKEYESLVGDAASQNAALATAHESIVLLQNKNSTLPLPKGATLFVTGPAMDDIGYLCGGWSLHWQGTLGNTMFLHGRTVKAALAATHHLNAWVPPARALTAAEFAEGVAMAADAEYTVAVMGEAPYAEKPGDIDDLSLPAEQLAYLRALAQTTTKLIVVLVQGRPRLLHDVADAAHAVLHAGLPGEMGGIAIADVLTGAVSPSGRLPFTYPRTPLDANTVYYHPQNQGCYSGYLSFHECAPQWAFGTGLSYATFAYDNARAVLENGTLLATVTVTNAGARRAKEAILVFVQQHARASHVPEMKRLVHFEKLDLAPGTSATATLRRSLDDLGSYSDAALRREPLVGAFTVMFTAGACEDAPHLCITIGSHHERPPVYGLPNDGDHAISTA</sequence>
<evidence type="ECO:0000256" key="3">
    <source>
        <dbReference type="ARBA" id="ARBA00012744"/>
    </source>
</evidence>
<dbReference type="InterPro" id="IPR001764">
    <property type="entry name" value="Glyco_hydro_3_N"/>
</dbReference>
<dbReference type="PANTHER" id="PTHR30620">
    <property type="entry name" value="PERIPLASMIC BETA-GLUCOSIDASE-RELATED"/>
    <property type="match status" value="1"/>
</dbReference>
<dbReference type="SUPFAM" id="SSF52279">
    <property type="entry name" value="Beta-D-glucan exohydrolase, C-terminal domain"/>
    <property type="match status" value="1"/>
</dbReference>
<dbReference type="InterPro" id="IPR017853">
    <property type="entry name" value="GH"/>
</dbReference>
<dbReference type="AlphaFoldDB" id="A0A0A7CNH7"/>
<evidence type="ECO:0000259" key="8">
    <source>
        <dbReference type="SMART" id="SM01217"/>
    </source>
</evidence>
<feature type="chain" id="PRO_5002038155" description="beta-glucosidase" evidence="7">
    <location>
        <begin position="20"/>
        <end position="778"/>
    </location>
</feature>
<dbReference type="Gene3D" id="3.20.20.300">
    <property type="entry name" value="Glycoside hydrolase, family 3, N-terminal domain"/>
    <property type="match status" value="1"/>
</dbReference>
<evidence type="ECO:0000256" key="7">
    <source>
        <dbReference type="SAM" id="SignalP"/>
    </source>
</evidence>
<evidence type="ECO:0000256" key="6">
    <source>
        <dbReference type="ARBA" id="ARBA00023295"/>
    </source>
</evidence>
<dbReference type="InterPro" id="IPR051915">
    <property type="entry name" value="Cellulose_Degrad_GH3"/>
</dbReference>
<dbReference type="GO" id="GO:0009251">
    <property type="term" value="P:glucan catabolic process"/>
    <property type="evidence" value="ECO:0007669"/>
    <property type="project" value="TreeGrafter"/>
</dbReference>
<reference evidence="9" key="1">
    <citation type="journal article" date="2014" name="Genome Biol. Evol.">
        <title>The secreted proteins of Achlya hypogyna and Thraustotheca clavata identify the ancestral oomycete secretome and reveal gene acquisitions by horizontal gene transfer.</title>
        <authorList>
            <person name="Misner I."/>
            <person name="Blouin N."/>
            <person name="Leonard G."/>
            <person name="Richards T.A."/>
            <person name="Lane C.E."/>
        </authorList>
    </citation>
    <scope>NUCLEOTIDE SEQUENCE</scope>
    <source>
        <strain evidence="9">ATCC 48635</strain>
    </source>
</reference>
<dbReference type="PRINTS" id="PR00133">
    <property type="entry name" value="GLHYDRLASE3"/>
</dbReference>
<protein>
    <recommendedName>
        <fullName evidence="3">beta-glucosidase</fullName>
        <ecNumber evidence="3">3.2.1.21</ecNumber>
    </recommendedName>
</protein>
<name>A0A0A7CNH7_ACHHY</name>
<dbReference type="InterPro" id="IPR013783">
    <property type="entry name" value="Ig-like_fold"/>
</dbReference>
<dbReference type="InterPro" id="IPR036881">
    <property type="entry name" value="Glyco_hydro_3_C_sf"/>
</dbReference>
<evidence type="ECO:0000256" key="2">
    <source>
        <dbReference type="ARBA" id="ARBA00005336"/>
    </source>
</evidence>
<dbReference type="EC" id="3.2.1.21" evidence="3"/>
<dbReference type="GO" id="GO:0008422">
    <property type="term" value="F:beta-glucosidase activity"/>
    <property type="evidence" value="ECO:0007669"/>
    <property type="project" value="UniProtKB-EC"/>
</dbReference>
<keyword evidence="5" id="KW-0378">Hydrolase</keyword>
<feature type="signal peptide" evidence="7">
    <location>
        <begin position="1"/>
        <end position="19"/>
    </location>
</feature>
<keyword evidence="4 7" id="KW-0732">Signal</keyword>
<dbReference type="Gene3D" id="2.60.40.10">
    <property type="entry name" value="Immunoglobulins"/>
    <property type="match status" value="1"/>
</dbReference>
<dbReference type="PANTHER" id="PTHR30620:SF16">
    <property type="entry name" value="LYSOSOMAL BETA GLUCOSIDASE"/>
    <property type="match status" value="1"/>
</dbReference>
<comment type="similarity">
    <text evidence="2">Belongs to the glycosyl hydrolase 3 family.</text>
</comment>
<dbReference type="SMART" id="SM01217">
    <property type="entry name" value="Fn3_like"/>
    <property type="match status" value="1"/>
</dbReference>
<dbReference type="InterPro" id="IPR002772">
    <property type="entry name" value="Glyco_hydro_3_C"/>
</dbReference>
<evidence type="ECO:0000256" key="4">
    <source>
        <dbReference type="ARBA" id="ARBA00022729"/>
    </source>
</evidence>
<dbReference type="Gene3D" id="3.40.50.1700">
    <property type="entry name" value="Glycoside hydrolase family 3 C-terminal domain"/>
    <property type="match status" value="1"/>
</dbReference>
<dbReference type="SUPFAM" id="SSF51445">
    <property type="entry name" value="(Trans)glycosidases"/>
    <property type="match status" value="1"/>
</dbReference>
<evidence type="ECO:0000256" key="5">
    <source>
        <dbReference type="ARBA" id="ARBA00022801"/>
    </source>
</evidence>
<dbReference type="InterPro" id="IPR026891">
    <property type="entry name" value="Fn3-like"/>
</dbReference>
<organism evidence="9">
    <name type="scientific">Achlya hypogyna</name>
    <name type="common">Oomycete</name>
    <name type="synonym">Protoachlya hypogyna</name>
    <dbReference type="NCBI Taxonomy" id="1202772"/>
    <lineage>
        <taxon>Eukaryota</taxon>
        <taxon>Sar</taxon>
        <taxon>Stramenopiles</taxon>
        <taxon>Oomycota</taxon>
        <taxon>Saprolegniomycetes</taxon>
        <taxon>Saprolegniales</taxon>
        <taxon>Achlyaceae</taxon>
        <taxon>Achlya</taxon>
    </lineage>
</organism>
<dbReference type="FunFam" id="3.20.20.300:FF:000007">
    <property type="entry name" value="Lysosomal beta glucosidase"/>
    <property type="match status" value="1"/>
</dbReference>
<proteinExistence type="inferred from homology"/>
<evidence type="ECO:0000256" key="1">
    <source>
        <dbReference type="ARBA" id="ARBA00000448"/>
    </source>
</evidence>
<comment type="catalytic activity">
    <reaction evidence="1">
        <text>Hydrolysis of terminal, non-reducing beta-D-glucosyl residues with release of beta-D-glucose.</text>
        <dbReference type="EC" id="3.2.1.21"/>
    </reaction>
</comment>
<dbReference type="Pfam" id="PF01915">
    <property type="entry name" value="Glyco_hydro_3_C"/>
    <property type="match status" value="1"/>
</dbReference>
<accession>A0A0A7CNH7</accession>
<dbReference type="Pfam" id="PF00933">
    <property type="entry name" value="Glyco_hydro_3"/>
    <property type="match status" value="1"/>
</dbReference>
<dbReference type="InterPro" id="IPR036962">
    <property type="entry name" value="Glyco_hydro_3_N_sf"/>
</dbReference>
<keyword evidence="6" id="KW-0326">Glycosidase</keyword>